<sequence>MNYEWGTNTPPPGSRLAGRVSSIPAAQREALVRAAKAGTGDNEIDVPQLIENARYAKVELSYGLEVHPGTSKEDPILLTSIGVDGKKCPPSQDPEILRYLQRPL</sequence>
<dbReference type="AlphaFoldDB" id="A0A8H6IT92"/>
<name>A0A8H6IT92_9PEZI</name>
<accession>A0A8H6IT92</accession>
<organism evidence="1 2">
    <name type="scientific">Colletotrichum sojae</name>
    <dbReference type="NCBI Taxonomy" id="2175907"/>
    <lineage>
        <taxon>Eukaryota</taxon>
        <taxon>Fungi</taxon>
        <taxon>Dikarya</taxon>
        <taxon>Ascomycota</taxon>
        <taxon>Pezizomycotina</taxon>
        <taxon>Sordariomycetes</taxon>
        <taxon>Hypocreomycetidae</taxon>
        <taxon>Glomerellales</taxon>
        <taxon>Glomerellaceae</taxon>
        <taxon>Colletotrichum</taxon>
        <taxon>Colletotrichum orchidearum species complex</taxon>
    </lineage>
</organism>
<protein>
    <submittedName>
        <fullName evidence="1">Calcium-transporting ATPase 2-like protein 2</fullName>
    </submittedName>
</protein>
<proteinExistence type="predicted"/>
<evidence type="ECO:0000313" key="1">
    <source>
        <dbReference type="EMBL" id="KAF6796981.1"/>
    </source>
</evidence>
<dbReference type="Proteomes" id="UP000652219">
    <property type="component" value="Unassembled WGS sequence"/>
</dbReference>
<dbReference type="EMBL" id="WIGN01000361">
    <property type="protein sequence ID" value="KAF6796981.1"/>
    <property type="molecule type" value="Genomic_DNA"/>
</dbReference>
<reference evidence="1 2" key="1">
    <citation type="journal article" date="2020" name="Phytopathology">
        <title>Genome Sequence Resources of Colletotrichum truncatum, C. plurivorum, C. musicola, and C. sojae: Four Species Pathogenic to Soybean (Glycine max).</title>
        <authorList>
            <person name="Rogerio F."/>
            <person name="Boufleur T.R."/>
            <person name="Ciampi-Guillardi M."/>
            <person name="Sukno S.A."/>
            <person name="Thon M.R."/>
            <person name="Massola Junior N.S."/>
            <person name="Baroncelli R."/>
        </authorList>
    </citation>
    <scope>NUCLEOTIDE SEQUENCE [LARGE SCALE GENOMIC DNA]</scope>
    <source>
        <strain evidence="1 2">LFN0009</strain>
    </source>
</reference>
<gene>
    <name evidence="1" type="ORF">CSOJ01_13061</name>
</gene>
<evidence type="ECO:0000313" key="2">
    <source>
        <dbReference type="Proteomes" id="UP000652219"/>
    </source>
</evidence>
<keyword evidence="2" id="KW-1185">Reference proteome</keyword>
<comment type="caution">
    <text evidence="1">The sequence shown here is derived from an EMBL/GenBank/DDBJ whole genome shotgun (WGS) entry which is preliminary data.</text>
</comment>